<gene>
    <name evidence="2" type="ORF">CCAE0312_LOCUS3207</name>
</gene>
<feature type="region of interest" description="Disordered" evidence="1">
    <location>
        <begin position="1"/>
        <end position="36"/>
    </location>
</feature>
<evidence type="ECO:0000313" key="2">
    <source>
        <dbReference type="EMBL" id="CAD9231151.1"/>
    </source>
</evidence>
<name>A0A7S1TAW5_9RHOD</name>
<sequence length="95" mass="10671">MVRVGVSQVDGSGSMEEEEGESSDEDSGRVLDPDETERRLVTQRNTLMNRLSWPVTVRGAKELWNDLGLGRVWHSGGGEECRKTVSVRRRRIKSA</sequence>
<feature type="compositionally biased region" description="Acidic residues" evidence="1">
    <location>
        <begin position="15"/>
        <end position="25"/>
    </location>
</feature>
<organism evidence="2">
    <name type="scientific">Compsopogon caeruleus</name>
    <dbReference type="NCBI Taxonomy" id="31354"/>
    <lineage>
        <taxon>Eukaryota</taxon>
        <taxon>Rhodophyta</taxon>
        <taxon>Compsopogonophyceae</taxon>
        <taxon>Compsopogonales</taxon>
        <taxon>Compsopogonaceae</taxon>
        <taxon>Compsopogon</taxon>
    </lineage>
</organism>
<feature type="compositionally biased region" description="Basic and acidic residues" evidence="1">
    <location>
        <begin position="26"/>
        <end position="36"/>
    </location>
</feature>
<dbReference type="EMBL" id="HBGH01006009">
    <property type="protein sequence ID" value="CAD9231151.1"/>
    <property type="molecule type" value="Transcribed_RNA"/>
</dbReference>
<accession>A0A7S1TAW5</accession>
<dbReference type="AlphaFoldDB" id="A0A7S1TAW5"/>
<protein>
    <submittedName>
        <fullName evidence="2">Uncharacterized protein</fullName>
    </submittedName>
</protein>
<evidence type="ECO:0000256" key="1">
    <source>
        <dbReference type="SAM" id="MobiDB-lite"/>
    </source>
</evidence>
<reference evidence="2" key="1">
    <citation type="submission" date="2021-01" db="EMBL/GenBank/DDBJ databases">
        <authorList>
            <person name="Corre E."/>
            <person name="Pelletier E."/>
            <person name="Niang G."/>
            <person name="Scheremetjew M."/>
            <person name="Finn R."/>
            <person name="Kale V."/>
            <person name="Holt S."/>
            <person name="Cochrane G."/>
            <person name="Meng A."/>
            <person name="Brown T."/>
            <person name="Cohen L."/>
        </authorList>
    </citation>
    <scope>NUCLEOTIDE SEQUENCE</scope>
    <source>
        <strain evidence="2">SAG 36.94</strain>
    </source>
</reference>
<proteinExistence type="predicted"/>